<protein>
    <recommendedName>
        <fullName evidence="3">BED-type domain-containing protein</fullName>
    </recommendedName>
</protein>
<dbReference type="VEuPathDB" id="FungiDB:PC110_g16217"/>
<comment type="caution">
    <text evidence="1">The sequence shown here is derived from an EMBL/GenBank/DDBJ whole genome shotgun (WGS) entry which is preliminary data.</text>
</comment>
<dbReference type="AlphaFoldDB" id="A0A329RS74"/>
<sequence>MSSQELAAFFYTVVEPGLYRCNICEQPRRQAQRTGYTNLISHLNSKHGEEYAEFQRRNLTSSEVFGFVDEVTTQMYDWLRWNVERNLPLCEVEYQLSRQLVRMKPKSAETLKTYMQRVADRAGNTIAKEMGECFGIMFDGWSSGNRHFVAVHRFNLAMVRFLPDSENLINMIQRLMTSLRQPNNAAQLALHTALFPEKANATRWFSVWKMVHKYVRIRDAAKHFPAVEELLPRLSDHRRILVLHDKLKELQSVCEKLQQHKRTLGKVRALFDTCMAKYPVMEEYLKPTAKIVHSPTFEAAVIKVTSSPPVTSAETKTLEPFRPPDRVRMNQLLTLRARFFAVPRSLTSRRGAPSTTYHYLVPSP</sequence>
<evidence type="ECO:0000313" key="2">
    <source>
        <dbReference type="Proteomes" id="UP000251314"/>
    </source>
</evidence>
<organism evidence="1 2">
    <name type="scientific">Phytophthora cactorum</name>
    <dbReference type="NCBI Taxonomy" id="29920"/>
    <lineage>
        <taxon>Eukaryota</taxon>
        <taxon>Sar</taxon>
        <taxon>Stramenopiles</taxon>
        <taxon>Oomycota</taxon>
        <taxon>Peronosporomycetes</taxon>
        <taxon>Peronosporales</taxon>
        <taxon>Peronosporaceae</taxon>
        <taxon>Phytophthora</taxon>
    </lineage>
</organism>
<name>A0A329RS74_9STRA</name>
<dbReference type="OrthoDB" id="1607513at2759"/>
<dbReference type="PANTHER" id="PTHR40866">
    <property type="entry name" value="BED-TYPE DOMAIN-CONTAINING PROTEIN"/>
    <property type="match status" value="1"/>
</dbReference>
<dbReference type="EMBL" id="MJFZ01000568">
    <property type="protein sequence ID" value="RAW27391.1"/>
    <property type="molecule type" value="Genomic_DNA"/>
</dbReference>
<gene>
    <name evidence="1" type="ORF">PC110_g16217</name>
</gene>
<dbReference type="PANTHER" id="PTHR40866:SF1">
    <property type="entry name" value="BED-TYPE DOMAIN-CONTAINING PROTEIN"/>
    <property type="match status" value="1"/>
</dbReference>
<evidence type="ECO:0000313" key="1">
    <source>
        <dbReference type="EMBL" id="RAW27391.1"/>
    </source>
</evidence>
<keyword evidence="2" id="KW-1185">Reference proteome</keyword>
<accession>A0A329RS74</accession>
<proteinExistence type="predicted"/>
<reference evidence="1 2" key="1">
    <citation type="submission" date="2018-01" db="EMBL/GenBank/DDBJ databases">
        <title>Draft genome of the strawberry crown rot pathogen Phytophthora cactorum.</title>
        <authorList>
            <person name="Armitage A.D."/>
            <person name="Lysoe E."/>
            <person name="Nellist C.F."/>
            <person name="Harrison R.J."/>
            <person name="Brurberg M.B."/>
        </authorList>
    </citation>
    <scope>NUCLEOTIDE SEQUENCE [LARGE SCALE GENOMIC DNA]</scope>
    <source>
        <strain evidence="1 2">10300</strain>
    </source>
</reference>
<dbReference type="Proteomes" id="UP000251314">
    <property type="component" value="Unassembled WGS sequence"/>
</dbReference>
<evidence type="ECO:0008006" key="3">
    <source>
        <dbReference type="Google" id="ProtNLM"/>
    </source>
</evidence>